<dbReference type="SUPFAM" id="SSF51197">
    <property type="entry name" value="Clavaminate synthase-like"/>
    <property type="match status" value="1"/>
</dbReference>
<sequence length="199" mass="21910">MKLEPPWGACGNWHVDGSFFKHKVDSKEQGLLPIFLFNDILPESGGTALAVGSHMQVAQLLYENPQGLSVGEITRSILQNQGILDNIFEVTGRGGDVVLTHPFLLHARSKNLGVNGVNSVRFICNPCIALKNKLNVHENSGGDGNTANVEEGSKQEHSPVEKAIIESKSRCLIPLSFGKRKSPQTNLRANSKHRRQRRR</sequence>
<dbReference type="AlphaFoldDB" id="A0A7S3PRA1"/>
<feature type="compositionally biased region" description="Basic and acidic residues" evidence="1">
    <location>
        <begin position="151"/>
        <end position="161"/>
    </location>
</feature>
<dbReference type="EMBL" id="HBIN01023403">
    <property type="protein sequence ID" value="CAE0448057.1"/>
    <property type="molecule type" value="Transcribed_RNA"/>
</dbReference>
<reference evidence="2" key="1">
    <citation type="submission" date="2021-01" db="EMBL/GenBank/DDBJ databases">
        <authorList>
            <person name="Corre E."/>
            <person name="Pelletier E."/>
            <person name="Niang G."/>
            <person name="Scheremetjew M."/>
            <person name="Finn R."/>
            <person name="Kale V."/>
            <person name="Holt S."/>
            <person name="Cochrane G."/>
            <person name="Meng A."/>
            <person name="Brown T."/>
            <person name="Cohen L."/>
        </authorList>
    </citation>
    <scope>NUCLEOTIDE SEQUENCE</scope>
    <source>
        <strain evidence="2">GSBS06</strain>
    </source>
</reference>
<name>A0A7S3PRA1_9STRA</name>
<protein>
    <submittedName>
        <fullName evidence="2">Uncharacterized protein</fullName>
    </submittedName>
</protein>
<dbReference type="Gene3D" id="2.60.120.620">
    <property type="entry name" value="q2cbj1_9rhob like domain"/>
    <property type="match status" value="1"/>
</dbReference>
<feature type="region of interest" description="Disordered" evidence="1">
    <location>
        <begin position="141"/>
        <end position="161"/>
    </location>
</feature>
<proteinExistence type="predicted"/>
<organism evidence="2">
    <name type="scientific">Aplanochytrium stocchinoi</name>
    <dbReference type="NCBI Taxonomy" id="215587"/>
    <lineage>
        <taxon>Eukaryota</taxon>
        <taxon>Sar</taxon>
        <taxon>Stramenopiles</taxon>
        <taxon>Bigyra</taxon>
        <taxon>Labyrinthulomycetes</taxon>
        <taxon>Thraustochytrida</taxon>
        <taxon>Thraustochytriidae</taxon>
        <taxon>Aplanochytrium</taxon>
    </lineage>
</organism>
<accession>A0A7S3PRA1</accession>
<evidence type="ECO:0000256" key="1">
    <source>
        <dbReference type="SAM" id="MobiDB-lite"/>
    </source>
</evidence>
<evidence type="ECO:0000313" key="2">
    <source>
        <dbReference type="EMBL" id="CAE0448057.1"/>
    </source>
</evidence>
<feature type="compositionally biased region" description="Basic residues" evidence="1">
    <location>
        <begin position="190"/>
        <end position="199"/>
    </location>
</feature>
<feature type="region of interest" description="Disordered" evidence="1">
    <location>
        <begin position="175"/>
        <end position="199"/>
    </location>
</feature>
<gene>
    <name evidence="2" type="ORF">ASTO00021_LOCUS18021</name>
</gene>